<dbReference type="InterPro" id="IPR014756">
    <property type="entry name" value="Ig_E-set"/>
</dbReference>
<gene>
    <name evidence="3" type="ORF">BASA50_003689</name>
</gene>
<dbReference type="SUPFAM" id="SSF81296">
    <property type="entry name" value="E set domains"/>
    <property type="match status" value="1"/>
</dbReference>
<dbReference type="Proteomes" id="UP001648503">
    <property type="component" value="Unassembled WGS sequence"/>
</dbReference>
<feature type="domain" description="GMP phosphodiesterase delta subunit" evidence="2">
    <location>
        <begin position="2"/>
        <end position="144"/>
    </location>
</feature>
<dbReference type="PANTHER" id="PTHR12976">
    <property type="entry name" value="RETINAL ROD RHODOPSIN-SENSITIVE CGMP 3',5'-CYCLIC PHOSPHODIESTERASE DELTA-SUBUNIT"/>
    <property type="match status" value="1"/>
</dbReference>
<sequence length="145" mass="16356">MNGFQIISMSMADGETGKQLWESKDWLASSQIEPADIGIKEAHLPSAIFACKSVSRCLEFFSETMLQNLQLHQRVFLGDLCVEEWHFEFGFVIPGSTNTWNMVTEAASPEDMLPIELISGSLITDTQLMDGDKVLHHSKLRLFYV</sequence>
<dbReference type="InterPro" id="IPR037036">
    <property type="entry name" value="PDED_dom_sf"/>
</dbReference>
<name>A0ABQ8FI60_9FUNG</name>
<reference evidence="3 4" key="1">
    <citation type="submission" date="2021-02" db="EMBL/GenBank/DDBJ databases">
        <title>Variation within the Batrachochytrium salamandrivorans European outbreak.</title>
        <authorList>
            <person name="Kelly M."/>
            <person name="Pasmans F."/>
            <person name="Shea T.P."/>
            <person name="Munoz J.F."/>
            <person name="Carranza S."/>
            <person name="Cuomo C.A."/>
            <person name="Martel A."/>
        </authorList>
    </citation>
    <scope>NUCLEOTIDE SEQUENCE [LARGE SCALE GENOMIC DNA]</scope>
    <source>
        <strain evidence="3 4">AMFP18/2</strain>
    </source>
</reference>
<proteinExistence type="inferred from homology"/>
<keyword evidence="4" id="KW-1185">Reference proteome</keyword>
<dbReference type="Gene3D" id="2.70.50.40">
    <property type="entry name" value="GMP phosphodiesterase, delta subunit"/>
    <property type="match status" value="1"/>
</dbReference>
<accession>A0ABQ8FI60</accession>
<dbReference type="PANTHER" id="PTHR12976:SF0">
    <property type="entry name" value="RETINAL ROD RHODOPSIN-SENSITIVE CGMP 3',5'-CYCLIC PHOSPHODIESTERASE SUBUNIT DELTA"/>
    <property type="match status" value="1"/>
</dbReference>
<organism evidence="3 4">
    <name type="scientific">Batrachochytrium salamandrivorans</name>
    <dbReference type="NCBI Taxonomy" id="1357716"/>
    <lineage>
        <taxon>Eukaryota</taxon>
        <taxon>Fungi</taxon>
        <taxon>Fungi incertae sedis</taxon>
        <taxon>Chytridiomycota</taxon>
        <taxon>Chytridiomycota incertae sedis</taxon>
        <taxon>Chytridiomycetes</taxon>
        <taxon>Rhizophydiales</taxon>
        <taxon>Rhizophydiales incertae sedis</taxon>
        <taxon>Batrachochytrium</taxon>
    </lineage>
</organism>
<comment type="caution">
    <text evidence="3">The sequence shown here is derived from an EMBL/GenBank/DDBJ whole genome shotgun (WGS) entry which is preliminary data.</text>
</comment>
<evidence type="ECO:0000256" key="1">
    <source>
        <dbReference type="ARBA" id="ARBA00008102"/>
    </source>
</evidence>
<evidence type="ECO:0000313" key="3">
    <source>
        <dbReference type="EMBL" id="KAH6598654.1"/>
    </source>
</evidence>
<dbReference type="Pfam" id="PF05351">
    <property type="entry name" value="GMP_PDE_delta"/>
    <property type="match status" value="1"/>
</dbReference>
<evidence type="ECO:0000313" key="4">
    <source>
        <dbReference type="Proteomes" id="UP001648503"/>
    </source>
</evidence>
<evidence type="ECO:0000259" key="2">
    <source>
        <dbReference type="Pfam" id="PF05351"/>
    </source>
</evidence>
<dbReference type="InterPro" id="IPR008015">
    <property type="entry name" value="PDED_dom"/>
</dbReference>
<comment type="similarity">
    <text evidence="1">Belongs to the PDE6D/unc-119 family.</text>
</comment>
<dbReference type="EMBL" id="JAFCIX010000102">
    <property type="protein sequence ID" value="KAH6598654.1"/>
    <property type="molecule type" value="Genomic_DNA"/>
</dbReference>
<protein>
    <recommendedName>
        <fullName evidence="2">GMP phosphodiesterase delta subunit domain-containing protein</fullName>
    </recommendedName>
</protein>